<evidence type="ECO:0008006" key="3">
    <source>
        <dbReference type="Google" id="ProtNLM"/>
    </source>
</evidence>
<name>A0A4Q1D1U3_9BACT</name>
<evidence type="ECO:0000313" key="2">
    <source>
        <dbReference type="Proteomes" id="UP000290545"/>
    </source>
</evidence>
<keyword evidence="2" id="KW-1185">Reference proteome</keyword>
<dbReference type="AlphaFoldDB" id="A0A4Q1D1U3"/>
<protein>
    <recommendedName>
        <fullName evidence="3">Transposase</fullName>
    </recommendedName>
</protein>
<evidence type="ECO:0000313" key="1">
    <source>
        <dbReference type="EMBL" id="RXK81835.1"/>
    </source>
</evidence>
<dbReference type="OrthoDB" id="678418at2"/>
<reference evidence="1 2" key="1">
    <citation type="submission" date="2019-01" db="EMBL/GenBank/DDBJ databases">
        <title>Filimonas sp. strain TTM-71.</title>
        <authorList>
            <person name="Chen W.-M."/>
        </authorList>
    </citation>
    <scope>NUCLEOTIDE SEQUENCE [LARGE SCALE GENOMIC DNA]</scope>
    <source>
        <strain evidence="1 2">TTM-71</strain>
    </source>
</reference>
<dbReference type="NCBIfam" id="NF047593">
    <property type="entry name" value="IS66_ISAeme5_TnpA"/>
    <property type="match status" value="1"/>
</dbReference>
<accession>A0A4Q1D1U3</accession>
<comment type="caution">
    <text evidence="1">The sequence shown here is derived from an EMBL/GenBank/DDBJ whole genome shotgun (WGS) entry which is preliminary data.</text>
</comment>
<dbReference type="Proteomes" id="UP000290545">
    <property type="component" value="Unassembled WGS sequence"/>
</dbReference>
<gene>
    <name evidence="1" type="ORF">ESB13_18775</name>
</gene>
<dbReference type="EMBL" id="SDHZ01000003">
    <property type="protein sequence ID" value="RXK81835.1"/>
    <property type="molecule type" value="Genomic_DNA"/>
</dbReference>
<dbReference type="RefSeq" id="WP_129005232.1">
    <property type="nucleotide sequence ID" value="NZ_SDHZ01000003.1"/>
</dbReference>
<sequence length="100" mass="11212">MERTSAVNHRHFRGRAVIVELLEAHRQSGLSIKDFCVNRCIPEGSFHNWRRRYGKENTASVSSSFAPIQLNTGSASLFAEVNGIKLYQPVSAAYLKELCS</sequence>
<organism evidence="1 2">
    <name type="scientific">Filimonas effusa</name>
    <dbReference type="NCBI Taxonomy" id="2508721"/>
    <lineage>
        <taxon>Bacteria</taxon>
        <taxon>Pseudomonadati</taxon>
        <taxon>Bacteroidota</taxon>
        <taxon>Chitinophagia</taxon>
        <taxon>Chitinophagales</taxon>
        <taxon>Chitinophagaceae</taxon>
        <taxon>Filimonas</taxon>
    </lineage>
</organism>
<proteinExistence type="predicted"/>